<sequence length="24" mass="2850">MPDRFKDLLSKLKQQESQRGSEND</sequence>
<evidence type="ECO:0000259" key="2">
    <source>
        <dbReference type="Pfam" id="PF18557"/>
    </source>
</evidence>
<protein>
    <submittedName>
        <fullName evidence="3">NepR family anti-sigma factor</fullName>
    </submittedName>
</protein>
<comment type="caution">
    <text evidence="3">The sequence shown here is derived from an EMBL/GenBank/DDBJ whole genome shotgun (WGS) entry which is preliminary data.</text>
</comment>
<dbReference type="Pfam" id="PF18557">
    <property type="entry name" value="NepR"/>
    <property type="match status" value="1"/>
</dbReference>
<feature type="region of interest" description="Disordered" evidence="1">
    <location>
        <begin position="1"/>
        <end position="24"/>
    </location>
</feature>
<reference evidence="4" key="1">
    <citation type="journal article" date="2019" name="Int. J. Syst. Evol. Microbiol.">
        <title>The Global Catalogue of Microorganisms (GCM) 10K type strain sequencing project: providing services to taxonomists for standard genome sequencing and annotation.</title>
        <authorList>
            <consortium name="The Broad Institute Genomics Platform"/>
            <consortium name="The Broad Institute Genome Sequencing Center for Infectious Disease"/>
            <person name="Wu L."/>
            <person name="Ma J."/>
        </authorList>
    </citation>
    <scope>NUCLEOTIDE SEQUENCE [LARGE SCALE GENOMIC DNA]</scope>
    <source>
        <strain evidence="4">CCUG 66188</strain>
    </source>
</reference>
<feature type="domain" description="Anti-sigma factor NepR" evidence="2">
    <location>
        <begin position="2"/>
        <end position="16"/>
    </location>
</feature>
<keyword evidence="4" id="KW-1185">Reference proteome</keyword>
<dbReference type="Proteomes" id="UP001596353">
    <property type="component" value="Unassembled WGS sequence"/>
</dbReference>
<name>A0ABW2AYS9_9RHOB</name>
<evidence type="ECO:0000313" key="3">
    <source>
        <dbReference type="EMBL" id="MFC6758437.1"/>
    </source>
</evidence>
<dbReference type="EMBL" id="JBHSWG010000001">
    <property type="protein sequence ID" value="MFC6758437.1"/>
    <property type="molecule type" value="Genomic_DNA"/>
</dbReference>
<accession>A0ABW2AYS9</accession>
<organism evidence="3 4">
    <name type="scientific">Sulfitobacter porphyrae</name>
    <dbReference type="NCBI Taxonomy" id="1246864"/>
    <lineage>
        <taxon>Bacteria</taxon>
        <taxon>Pseudomonadati</taxon>
        <taxon>Pseudomonadota</taxon>
        <taxon>Alphaproteobacteria</taxon>
        <taxon>Rhodobacterales</taxon>
        <taxon>Roseobacteraceae</taxon>
        <taxon>Sulfitobacter</taxon>
    </lineage>
</organism>
<proteinExistence type="predicted"/>
<evidence type="ECO:0000313" key="4">
    <source>
        <dbReference type="Proteomes" id="UP001596353"/>
    </source>
</evidence>
<gene>
    <name evidence="3" type="ORF">ACFQFQ_01260</name>
</gene>
<dbReference type="InterPro" id="IPR041649">
    <property type="entry name" value="NepR"/>
</dbReference>
<evidence type="ECO:0000256" key="1">
    <source>
        <dbReference type="SAM" id="MobiDB-lite"/>
    </source>
</evidence>